<dbReference type="EMBL" id="LXQA011358051">
    <property type="protein sequence ID" value="MCI94501.1"/>
    <property type="molecule type" value="Genomic_DNA"/>
</dbReference>
<keyword evidence="1" id="KW-0472">Membrane</keyword>
<sequence length="39" mass="4051">MPPSLQTPVLFLPTSPFVALFGDLVAGNLRVVLVLLASG</sequence>
<dbReference type="Proteomes" id="UP000265520">
    <property type="component" value="Unassembled WGS sequence"/>
</dbReference>
<keyword evidence="3" id="KW-1185">Reference proteome</keyword>
<accession>A0A392W5P0</accession>
<evidence type="ECO:0000256" key="1">
    <source>
        <dbReference type="SAM" id="Phobius"/>
    </source>
</evidence>
<proteinExistence type="predicted"/>
<comment type="caution">
    <text evidence="2">The sequence shown here is derived from an EMBL/GenBank/DDBJ whole genome shotgun (WGS) entry which is preliminary data.</text>
</comment>
<evidence type="ECO:0000313" key="3">
    <source>
        <dbReference type="Proteomes" id="UP000265520"/>
    </source>
</evidence>
<organism evidence="2 3">
    <name type="scientific">Trifolium medium</name>
    <dbReference type="NCBI Taxonomy" id="97028"/>
    <lineage>
        <taxon>Eukaryota</taxon>
        <taxon>Viridiplantae</taxon>
        <taxon>Streptophyta</taxon>
        <taxon>Embryophyta</taxon>
        <taxon>Tracheophyta</taxon>
        <taxon>Spermatophyta</taxon>
        <taxon>Magnoliopsida</taxon>
        <taxon>eudicotyledons</taxon>
        <taxon>Gunneridae</taxon>
        <taxon>Pentapetalae</taxon>
        <taxon>rosids</taxon>
        <taxon>fabids</taxon>
        <taxon>Fabales</taxon>
        <taxon>Fabaceae</taxon>
        <taxon>Papilionoideae</taxon>
        <taxon>50 kb inversion clade</taxon>
        <taxon>NPAAA clade</taxon>
        <taxon>Hologalegina</taxon>
        <taxon>IRL clade</taxon>
        <taxon>Trifolieae</taxon>
        <taxon>Trifolium</taxon>
    </lineage>
</organism>
<name>A0A392W5P0_9FABA</name>
<keyword evidence="1" id="KW-0812">Transmembrane</keyword>
<keyword evidence="1" id="KW-1133">Transmembrane helix</keyword>
<evidence type="ECO:0000313" key="2">
    <source>
        <dbReference type="EMBL" id="MCI94501.1"/>
    </source>
</evidence>
<feature type="non-terminal residue" evidence="2">
    <location>
        <position position="39"/>
    </location>
</feature>
<protein>
    <submittedName>
        <fullName evidence="2">Uncharacterized protein</fullName>
    </submittedName>
</protein>
<reference evidence="2 3" key="1">
    <citation type="journal article" date="2018" name="Front. Plant Sci.">
        <title>Red Clover (Trifolium pratense) and Zigzag Clover (T. medium) - A Picture of Genomic Similarities and Differences.</title>
        <authorList>
            <person name="Dluhosova J."/>
            <person name="Istvanek J."/>
            <person name="Nedelnik J."/>
            <person name="Repkova J."/>
        </authorList>
    </citation>
    <scope>NUCLEOTIDE SEQUENCE [LARGE SCALE GENOMIC DNA]</scope>
    <source>
        <strain evidence="3">cv. 10/8</strain>
        <tissue evidence="2">Leaf</tissue>
    </source>
</reference>
<dbReference type="AlphaFoldDB" id="A0A392W5P0"/>
<feature type="transmembrane region" description="Helical" evidence="1">
    <location>
        <begin position="17"/>
        <end position="37"/>
    </location>
</feature>